<accession>A0A2S8SD60</accession>
<name>A0A2S8SD60_9RHOB</name>
<comment type="similarity">
    <text evidence="2">Belongs to the TrkH potassium transport family.</text>
</comment>
<feature type="transmembrane region" description="Helical" evidence="9">
    <location>
        <begin position="414"/>
        <end position="438"/>
    </location>
</feature>
<dbReference type="PANTHER" id="PTHR32024:SF2">
    <property type="entry name" value="TRK SYSTEM POTASSIUM UPTAKE PROTEIN TRKG-RELATED"/>
    <property type="match status" value="1"/>
</dbReference>
<dbReference type="InterPro" id="IPR003445">
    <property type="entry name" value="Cat_transpt"/>
</dbReference>
<reference evidence="10 11" key="1">
    <citation type="submission" date="2018-02" db="EMBL/GenBank/DDBJ databases">
        <title>Genomic Encyclopedia of Archaeal and Bacterial Type Strains, Phase II (KMG-II): from individual species to whole genera.</title>
        <authorList>
            <person name="Goeker M."/>
        </authorList>
    </citation>
    <scope>NUCLEOTIDE SEQUENCE [LARGE SCALE GENOMIC DNA]</scope>
    <source>
        <strain evidence="10 11">DSM 18921</strain>
    </source>
</reference>
<dbReference type="PANTHER" id="PTHR32024">
    <property type="entry name" value="TRK SYSTEM POTASSIUM UPTAKE PROTEIN TRKG-RELATED"/>
    <property type="match status" value="1"/>
</dbReference>
<evidence type="ECO:0000256" key="8">
    <source>
        <dbReference type="ARBA" id="ARBA00023136"/>
    </source>
</evidence>
<dbReference type="GO" id="GO:0008324">
    <property type="term" value="F:monoatomic cation transmembrane transporter activity"/>
    <property type="evidence" value="ECO:0007669"/>
    <property type="project" value="InterPro"/>
</dbReference>
<dbReference type="GO" id="GO:0005886">
    <property type="term" value="C:plasma membrane"/>
    <property type="evidence" value="ECO:0007669"/>
    <property type="project" value="UniProtKB-SubCell"/>
</dbReference>
<feature type="transmembrane region" description="Helical" evidence="9">
    <location>
        <begin position="71"/>
        <end position="89"/>
    </location>
</feature>
<evidence type="ECO:0000256" key="4">
    <source>
        <dbReference type="ARBA" id="ARBA00022475"/>
    </source>
</evidence>
<feature type="transmembrane region" description="Helical" evidence="9">
    <location>
        <begin position="188"/>
        <end position="210"/>
    </location>
</feature>
<evidence type="ECO:0000256" key="2">
    <source>
        <dbReference type="ARBA" id="ARBA00009137"/>
    </source>
</evidence>
<feature type="transmembrane region" description="Helical" evidence="9">
    <location>
        <begin position="475"/>
        <end position="497"/>
    </location>
</feature>
<feature type="transmembrane region" description="Helical" evidence="9">
    <location>
        <begin position="243"/>
        <end position="262"/>
    </location>
</feature>
<feature type="transmembrane region" description="Helical" evidence="9">
    <location>
        <begin position="354"/>
        <end position="375"/>
    </location>
</feature>
<feature type="transmembrane region" description="Helical" evidence="9">
    <location>
        <begin position="312"/>
        <end position="334"/>
    </location>
</feature>
<evidence type="ECO:0000256" key="1">
    <source>
        <dbReference type="ARBA" id="ARBA00004651"/>
    </source>
</evidence>
<protein>
    <submittedName>
        <fullName evidence="10">Trk system potassium uptake protein TrkH</fullName>
    </submittedName>
</protein>
<dbReference type="Pfam" id="PF02386">
    <property type="entry name" value="TrkH"/>
    <property type="match status" value="1"/>
</dbReference>
<keyword evidence="8 9" id="KW-0472">Membrane</keyword>
<feature type="transmembrane region" description="Helical" evidence="9">
    <location>
        <begin position="444"/>
        <end position="463"/>
    </location>
</feature>
<keyword evidence="6 9" id="KW-1133">Transmembrane helix</keyword>
<comment type="caution">
    <text evidence="10">The sequence shown here is derived from an EMBL/GenBank/DDBJ whole genome shotgun (WGS) entry which is preliminary data.</text>
</comment>
<keyword evidence="4" id="KW-1003">Cell membrane</keyword>
<feature type="transmembrane region" description="Helical" evidence="9">
    <location>
        <begin position="131"/>
        <end position="150"/>
    </location>
</feature>
<evidence type="ECO:0000256" key="6">
    <source>
        <dbReference type="ARBA" id="ARBA00022989"/>
    </source>
</evidence>
<evidence type="ECO:0000256" key="9">
    <source>
        <dbReference type="SAM" id="Phobius"/>
    </source>
</evidence>
<evidence type="ECO:0000313" key="11">
    <source>
        <dbReference type="Proteomes" id="UP000238338"/>
    </source>
</evidence>
<gene>
    <name evidence="10" type="ORF">LX70_00484</name>
</gene>
<proteinExistence type="inferred from homology"/>
<keyword evidence="11" id="KW-1185">Reference proteome</keyword>
<dbReference type="OrthoDB" id="7818483at2"/>
<evidence type="ECO:0000313" key="10">
    <source>
        <dbReference type="EMBL" id="PQV58672.1"/>
    </source>
</evidence>
<comment type="subcellular location">
    <subcellularLocation>
        <location evidence="1">Cell membrane</location>
        <topology evidence="1">Multi-pass membrane protein</topology>
    </subcellularLocation>
</comment>
<dbReference type="AlphaFoldDB" id="A0A2S8SD60"/>
<organism evidence="10 11">
    <name type="scientific">Albidovulum denitrificans</name>
    <dbReference type="NCBI Taxonomy" id="404881"/>
    <lineage>
        <taxon>Bacteria</taxon>
        <taxon>Pseudomonadati</taxon>
        <taxon>Pseudomonadota</taxon>
        <taxon>Alphaproteobacteria</taxon>
        <taxon>Rhodobacterales</taxon>
        <taxon>Paracoccaceae</taxon>
        <taxon>Albidovulum</taxon>
    </lineage>
</organism>
<evidence type="ECO:0000256" key="3">
    <source>
        <dbReference type="ARBA" id="ARBA00022448"/>
    </source>
</evidence>
<evidence type="ECO:0000256" key="5">
    <source>
        <dbReference type="ARBA" id="ARBA00022692"/>
    </source>
</evidence>
<dbReference type="RefSeq" id="WP_105512926.1">
    <property type="nucleotide sequence ID" value="NZ_PVEP01000001.1"/>
</dbReference>
<keyword evidence="3" id="KW-0813">Transport</keyword>
<dbReference type="EMBL" id="PVEP01000001">
    <property type="protein sequence ID" value="PQV58672.1"/>
    <property type="molecule type" value="Genomic_DNA"/>
</dbReference>
<evidence type="ECO:0000256" key="7">
    <source>
        <dbReference type="ARBA" id="ARBA00023065"/>
    </source>
</evidence>
<keyword evidence="5 9" id="KW-0812">Transmembrane</keyword>
<dbReference type="Proteomes" id="UP000238338">
    <property type="component" value="Unassembled WGS sequence"/>
</dbReference>
<sequence>MTRLLQLPFFVILMGVGSLAMYVPAAHAFVVRNYFVSRIFFYGGTLFFLLAVLLAVATAANRPSRGPRNQLLALVGAYTLLPLLFAVPFREAVIDTTLFNAWWEMVSSFTTTGATLYVPERLSGSLHLWRALVGWMGGFFVLLTAISVLAPMNLGGFEVLSGAQAGQGAVVAGAGGPASDPSGRLKRYFVTLFPAYAGLTLILWVALLIAGDRPLVAACHAMSTLATSGISPTGGFGQTGSGLAGEFLIFLFLIFALSRRLYPSGRAVVTGRALIEDPELRMATLLVTLVPALLFLRHWVGALEVNEVKDTVAAIRALWGTVFTVLSFLTTTGFESADWAEARAWSGLATPGLILAGLAVIGGGVATTAGGVKLLRVYALYRHGEREIERLVHPNSIGGAGAQARQLRRRGAQIAWIFFMLFALSIAVTMLALSLTGLNFEASTIFSVAALSTTGPLAAVTAAQPLSWAELDTAARAIAVVAMVLGRLETLAIIALLNPEFWRN</sequence>
<keyword evidence="7" id="KW-0406">Ion transport</keyword>
<feature type="transmembrane region" description="Helical" evidence="9">
    <location>
        <begin position="38"/>
        <end position="59"/>
    </location>
</feature>
<dbReference type="GO" id="GO:0030001">
    <property type="term" value="P:metal ion transport"/>
    <property type="evidence" value="ECO:0007669"/>
    <property type="project" value="UniProtKB-ARBA"/>
</dbReference>